<keyword evidence="7" id="KW-0378">Hydrolase</keyword>
<dbReference type="SUPFAM" id="SSF52540">
    <property type="entry name" value="P-loop containing nucleoside triphosphate hydrolases"/>
    <property type="match status" value="1"/>
</dbReference>
<feature type="transmembrane region" description="Helical" evidence="10">
    <location>
        <begin position="1350"/>
        <end position="1367"/>
    </location>
</feature>
<dbReference type="Pfam" id="PF00685">
    <property type="entry name" value="Sulfotransfer_1"/>
    <property type="match status" value="1"/>
</dbReference>
<dbReference type="Gene3D" id="3.40.1230.10">
    <property type="entry name" value="MTH938-like"/>
    <property type="match status" value="1"/>
</dbReference>
<keyword evidence="10" id="KW-0472">Membrane</keyword>
<evidence type="ECO:0000256" key="6">
    <source>
        <dbReference type="ARBA" id="ARBA00022679"/>
    </source>
</evidence>
<evidence type="ECO:0000256" key="3">
    <source>
        <dbReference type="ARBA" id="ARBA00005406"/>
    </source>
</evidence>
<organism evidence="13 14">
    <name type="scientific">Adineta steineri</name>
    <dbReference type="NCBI Taxonomy" id="433720"/>
    <lineage>
        <taxon>Eukaryota</taxon>
        <taxon>Metazoa</taxon>
        <taxon>Spiralia</taxon>
        <taxon>Gnathifera</taxon>
        <taxon>Rotifera</taxon>
        <taxon>Eurotatoria</taxon>
        <taxon>Bdelloidea</taxon>
        <taxon>Adinetida</taxon>
        <taxon>Adinetidae</taxon>
        <taxon>Adineta</taxon>
    </lineage>
</organism>
<proteinExistence type="inferred from homology"/>
<dbReference type="InterPro" id="IPR036748">
    <property type="entry name" value="MTH938-like_sf"/>
</dbReference>
<dbReference type="GO" id="GO:0015012">
    <property type="term" value="P:heparan sulfate proteoglycan biosynthetic process"/>
    <property type="evidence" value="ECO:0007669"/>
    <property type="project" value="UniProtKB-UniPathway"/>
</dbReference>
<keyword evidence="9" id="KW-1015">Disulfide bond</keyword>
<evidence type="ECO:0000313" key="14">
    <source>
        <dbReference type="Proteomes" id="UP000663845"/>
    </source>
</evidence>
<dbReference type="EC" id="2.8.2.8" evidence="5"/>
<keyword evidence="10" id="KW-1133">Transmembrane helix</keyword>
<dbReference type="GO" id="GO:0005886">
    <property type="term" value="C:plasma membrane"/>
    <property type="evidence" value="ECO:0007669"/>
    <property type="project" value="TreeGrafter"/>
</dbReference>
<dbReference type="SUPFAM" id="SSF64076">
    <property type="entry name" value="MTH938-like"/>
    <property type="match status" value="1"/>
</dbReference>
<evidence type="ECO:0000256" key="7">
    <source>
        <dbReference type="ARBA" id="ARBA00022801"/>
    </source>
</evidence>
<evidence type="ECO:0000256" key="9">
    <source>
        <dbReference type="ARBA" id="ARBA00023157"/>
    </source>
</evidence>
<feature type="transmembrane region" description="Helical" evidence="10">
    <location>
        <begin position="12"/>
        <end position="28"/>
    </location>
</feature>
<dbReference type="Pfam" id="PF02267">
    <property type="entry name" value="Rib_hydrolayse"/>
    <property type="match status" value="1"/>
</dbReference>
<dbReference type="Gene3D" id="1.20.82.10">
    <property type="entry name" value="ADP Ribosyl Cyclase, Chain A, domain 1"/>
    <property type="match status" value="1"/>
</dbReference>
<keyword evidence="8" id="KW-0520">NAD</keyword>
<dbReference type="Proteomes" id="UP000663845">
    <property type="component" value="Unassembled WGS sequence"/>
</dbReference>
<comment type="caution">
    <text evidence="13">The sequence shown here is derived from an EMBL/GenBank/DDBJ whole genome shotgun (WGS) entry which is preliminary data.</text>
</comment>
<dbReference type="EMBL" id="CAJNOG010000032">
    <property type="protein sequence ID" value="CAF0803924.1"/>
    <property type="molecule type" value="Genomic_DNA"/>
</dbReference>
<evidence type="ECO:0000313" key="13">
    <source>
        <dbReference type="EMBL" id="CAF0803924.1"/>
    </source>
</evidence>
<dbReference type="InterPro" id="IPR003193">
    <property type="entry name" value="ADP-ribosyl_cyclase"/>
</dbReference>
<dbReference type="GO" id="GO:0061809">
    <property type="term" value="F:NAD+ nucleosidase activity, cyclic ADP-ribose generating"/>
    <property type="evidence" value="ECO:0007669"/>
    <property type="project" value="InterPro"/>
</dbReference>
<protein>
    <recommendedName>
        <fullName evidence="5">[heparan sulfate]-glucosamine N-sulfotransferase</fullName>
        <ecNumber evidence="5">2.8.2.8</ecNumber>
    </recommendedName>
</protein>
<dbReference type="Gene3D" id="3.40.50.720">
    <property type="entry name" value="NAD(P)-binding Rossmann-like Domain"/>
    <property type="match status" value="1"/>
</dbReference>
<evidence type="ECO:0000256" key="4">
    <source>
        <dbReference type="ARBA" id="ARBA00010420"/>
    </source>
</evidence>
<dbReference type="PANTHER" id="PTHR10912">
    <property type="entry name" value="ADP-RIBOSYL CYCLASE"/>
    <property type="match status" value="1"/>
</dbReference>
<evidence type="ECO:0000256" key="1">
    <source>
        <dbReference type="ARBA" id="ARBA00004841"/>
    </source>
</evidence>
<feature type="domain" description="Heparan sulphate-N-deacetylase deacetylase" evidence="12">
    <location>
        <begin position="264"/>
        <end position="467"/>
    </location>
</feature>
<dbReference type="SUPFAM" id="SSF52309">
    <property type="entry name" value="N-(deoxy)ribosyltransferase-like"/>
    <property type="match status" value="1"/>
</dbReference>
<dbReference type="UniPathway" id="UPA00862"/>
<keyword evidence="6" id="KW-0808">Transferase</keyword>
<evidence type="ECO:0000256" key="10">
    <source>
        <dbReference type="SAM" id="Phobius"/>
    </source>
</evidence>
<dbReference type="Pfam" id="PF12062">
    <property type="entry name" value="HSNSD-CE"/>
    <property type="match status" value="1"/>
</dbReference>
<evidence type="ECO:0000256" key="2">
    <source>
        <dbReference type="ARBA" id="ARBA00005093"/>
    </source>
</evidence>
<feature type="domain" description="Sulfotransferase" evidence="11">
    <location>
        <begin position="560"/>
        <end position="774"/>
    </location>
</feature>
<dbReference type="UniPathway" id="UPA00756"/>
<dbReference type="Gene3D" id="3.40.50.300">
    <property type="entry name" value="P-loop containing nucleotide triphosphate hydrolases"/>
    <property type="match status" value="1"/>
</dbReference>
<sequence>MVRCSIKRLIKIISFFILIIIIFRNFSFTSQQSYVNKFKLKPKSSTIIILSSSNSKTIQRLILFLNELRLSYTEHNTTIDQQFYQDLINNSPLLIIMDYVPDKEFYRFIDQYHISLVILLNDKCKHCISINYSQMLFENVSYSTIDFNREMFKPIIDTTTTPFNIIQSNEVIKILRFEKFLPYFHHHHNSQCIGLEISHDDSTSTIIYVKNKITFEKINLMIISEENKIYLSECLYNHWFIWPLFMDIIRYLTSNIYDYHGLKRYIQIDIDDIFLGEKSNDYLKSNDIQALIRSQLFIQNYIKNFRYRLGFCGYYYSNSNNNEVNESNRLLIKEKDNFIWFHHTWKHEKLTNINDKISLISSTKTNLAFAQKHKLPLDLNYVVAPHHTGIYPINPIVYDVWHRIMNFNVTSTENYPYHYELPTNRRGFIYNGLSVLPRQSCGLYTTTRNYTNMSNRLEQYLMGGRLFRMILTNPISIFMSHNVNYGHDRLGNYVFSKLIYLISTWTRIQFVNDISTSELAHKYFDEYYPDEKLPLFTNPCDDDILMNLWNGNRSMCEIFPKFIIIGPQKTGTTALHNMLSQHPDLYPSKKNSLTYEELQFFSNETIYLNGITWYLNQFHTNEQSINFEKSATYFDSILAMKRIKALLPSVRLIIMLTEPGHRAYSRYQHEIARINQTINFDDLLKSNHDENSYYFHLKQRCLQPGHYAEHILKWLKYFPSKQIYIVDGEAFRHDPRTILNDIQISFLQLKNFINSSNLVRYNKKKGFFCSFSAKHNFQCLGNSKGRRYENMSSYSREYLNNYYLFHNQKLIKLLRYYNYSLPLWLIFSNPIKLSKRFLSLSNVVHTAEGRMGYPSERYEPTTIAAIDTDNKRLPLITGLYEDGFMIAGQDRLVGAIFSFPRQIICWNVFSPEEITPESLALLEVVQPRPEIFVLGFGTRTNKIPPETIQYIRSLKIGYEILPTTQACETFNFLLTDNRLVYGGFFPEKNLADQNYGLRKAIAHSQLYEKDEEYVKTDMLRDTYDIMLKAHRERKLLRPYSPLDARQTNQERDDESNVQSLTGTSTYVKTNGTTCGLKEIMIGRCYEYQFVKYPSATNQHNIKNCTALYETFETAVRYKSHCNMNMSTYKDYFDLALSGVHVINRAMFWSGTYAVTHAYSGSGLNYITLEDTLAAAMVNGLVWCGNENHTEGFDFNSCPNNCKDNRWADLAFWGLASKTFAQLAAGEIFVILNGSQLHGRSAFRNNSYFSDFELPNFRRHGEYRVTKINALVLHSPDEKVMERCGEKSLRLLEDLITNNGFEYACKDDPEELILIMCGNQWEARECQIARRVLRQAWDTKLYGTSNSNQKSLSLIIVFYFFLIKILVFNNKV</sequence>
<accession>A0A813SS61</accession>
<evidence type="ECO:0000259" key="12">
    <source>
        <dbReference type="Pfam" id="PF12062"/>
    </source>
</evidence>
<comment type="pathway">
    <text evidence="1">Glycan metabolism; heparin biosynthesis.</text>
</comment>
<dbReference type="GO" id="GO:0030210">
    <property type="term" value="P:heparin proteoglycan biosynthetic process"/>
    <property type="evidence" value="ECO:0007669"/>
    <property type="project" value="UniProtKB-UniPathway"/>
</dbReference>
<comment type="similarity">
    <text evidence="4">Belongs to the sulfotransferase 1 family. NDST subfamily.</text>
</comment>
<comment type="pathway">
    <text evidence="2">Glycan metabolism; heparan sulfate biosynthesis.</text>
</comment>
<keyword evidence="10" id="KW-0812">Transmembrane</keyword>
<evidence type="ECO:0000256" key="5">
    <source>
        <dbReference type="ARBA" id="ARBA00012979"/>
    </source>
</evidence>
<evidence type="ECO:0000256" key="8">
    <source>
        <dbReference type="ARBA" id="ARBA00023027"/>
    </source>
</evidence>
<gene>
    <name evidence="13" type="ORF">JYZ213_LOCUS5406</name>
</gene>
<dbReference type="GO" id="GO:0016849">
    <property type="term" value="F:phosphorus-oxygen lyase activity"/>
    <property type="evidence" value="ECO:0007669"/>
    <property type="project" value="TreeGrafter"/>
</dbReference>
<evidence type="ECO:0000259" key="11">
    <source>
        <dbReference type="Pfam" id="PF00685"/>
    </source>
</evidence>
<dbReference type="InterPro" id="IPR027417">
    <property type="entry name" value="P-loop_NTPase"/>
</dbReference>
<comment type="similarity">
    <text evidence="3">Belongs to the ADP-ribosyl cyclase family.</text>
</comment>
<dbReference type="InterPro" id="IPR007523">
    <property type="entry name" value="NDUFAF3/AAMDC"/>
</dbReference>
<dbReference type="PANTHER" id="PTHR10912:SF7">
    <property type="entry name" value="ADP-RIBOSYL CYCLASE_CYCLIC ADP-RIBOSE HYDROLASE"/>
    <property type="match status" value="1"/>
</dbReference>
<reference evidence="13" key="1">
    <citation type="submission" date="2021-02" db="EMBL/GenBank/DDBJ databases">
        <authorList>
            <person name="Nowell W R."/>
        </authorList>
    </citation>
    <scope>NUCLEOTIDE SEQUENCE</scope>
</reference>
<dbReference type="Pfam" id="PF04430">
    <property type="entry name" value="DUF498"/>
    <property type="match status" value="1"/>
</dbReference>
<dbReference type="InterPro" id="IPR000863">
    <property type="entry name" value="Sulfotransferase_dom"/>
</dbReference>
<dbReference type="GO" id="GO:0015016">
    <property type="term" value="F:heparan sulfate N-sulfotransferase activity"/>
    <property type="evidence" value="ECO:0007669"/>
    <property type="project" value="UniProtKB-EC"/>
</dbReference>
<name>A0A813SS61_9BILA</name>
<dbReference type="InterPro" id="IPR021930">
    <property type="entry name" value="Heparan_SO4_deacetylase_dom"/>
</dbReference>